<comment type="caution">
    <text evidence="2">The sequence shown here is derived from an EMBL/GenBank/DDBJ whole genome shotgun (WGS) entry which is preliminary data.</text>
</comment>
<evidence type="ECO:0000256" key="1">
    <source>
        <dbReference type="SAM" id="MobiDB-lite"/>
    </source>
</evidence>
<feature type="compositionally biased region" description="Polar residues" evidence="1">
    <location>
        <begin position="190"/>
        <end position="200"/>
    </location>
</feature>
<dbReference type="AlphaFoldDB" id="A0AAV6KYH0"/>
<dbReference type="Proteomes" id="UP000823749">
    <property type="component" value="Chromosome 3"/>
</dbReference>
<accession>A0AAV6KYH0</accession>
<feature type="region of interest" description="Disordered" evidence="1">
    <location>
        <begin position="180"/>
        <end position="200"/>
    </location>
</feature>
<reference evidence="2" key="1">
    <citation type="submission" date="2020-08" db="EMBL/GenBank/DDBJ databases">
        <title>Plant Genome Project.</title>
        <authorList>
            <person name="Zhang R.-G."/>
        </authorList>
    </citation>
    <scope>NUCLEOTIDE SEQUENCE</scope>
    <source>
        <strain evidence="2">WSP0</strain>
        <tissue evidence="2">Leaf</tissue>
    </source>
</reference>
<gene>
    <name evidence="2" type="ORF">RHGRI_007427</name>
</gene>
<sequence length="236" mass="27573">MVRTRKPTKKRRVSSSHPQQQMGDFDLEFFDSFAHSEQWIVFKDRPIVWGRRVDLSAEYDHLLRYYIQRMDWEGSFDIPPVAYPQLIKLFYSNLRMVDDPTHGYYLMSYVKGVEMTLSVSALAQILRIPSGSEQIYFSEYLENEPEHRLKTPFTKTTITKMKLTHIETPTIPMEDAQVQGEDANAPGEQGDNSTHGSNFRSPSDIYTRLLHLEEQQCNLVQQFTAFRGETTNQFNF</sequence>
<keyword evidence="3" id="KW-1185">Reference proteome</keyword>
<proteinExistence type="predicted"/>
<dbReference type="EMBL" id="JACTNZ010000003">
    <property type="protein sequence ID" value="KAG5557156.1"/>
    <property type="molecule type" value="Genomic_DNA"/>
</dbReference>
<organism evidence="2 3">
    <name type="scientific">Rhododendron griersonianum</name>
    <dbReference type="NCBI Taxonomy" id="479676"/>
    <lineage>
        <taxon>Eukaryota</taxon>
        <taxon>Viridiplantae</taxon>
        <taxon>Streptophyta</taxon>
        <taxon>Embryophyta</taxon>
        <taxon>Tracheophyta</taxon>
        <taxon>Spermatophyta</taxon>
        <taxon>Magnoliopsida</taxon>
        <taxon>eudicotyledons</taxon>
        <taxon>Gunneridae</taxon>
        <taxon>Pentapetalae</taxon>
        <taxon>asterids</taxon>
        <taxon>Ericales</taxon>
        <taxon>Ericaceae</taxon>
        <taxon>Ericoideae</taxon>
        <taxon>Rhodoreae</taxon>
        <taxon>Rhododendron</taxon>
    </lineage>
</organism>
<protein>
    <submittedName>
        <fullName evidence="2">Uncharacterized protein</fullName>
    </submittedName>
</protein>
<evidence type="ECO:0000313" key="3">
    <source>
        <dbReference type="Proteomes" id="UP000823749"/>
    </source>
</evidence>
<name>A0AAV6KYH0_9ERIC</name>
<evidence type="ECO:0000313" key="2">
    <source>
        <dbReference type="EMBL" id="KAG5557156.1"/>
    </source>
</evidence>